<dbReference type="SMART" id="SM00470">
    <property type="entry name" value="ParB"/>
    <property type="match status" value="1"/>
</dbReference>
<dbReference type="SUPFAM" id="SSF110849">
    <property type="entry name" value="ParB/Sulfiredoxin"/>
    <property type="match status" value="1"/>
</dbReference>
<reference evidence="2" key="1">
    <citation type="submission" date="2016-09" db="EMBL/GenBank/DDBJ databases">
        <title>The Complete Genome of Burkholderia sprentiae wsm5005.</title>
        <authorList>
            <person name="De Meyer S."/>
            <person name="Wang P."/>
            <person name="Terpolilli J."/>
        </authorList>
    </citation>
    <scope>NUCLEOTIDE SEQUENCE [LARGE SCALE GENOMIC DNA]</scope>
    <source>
        <strain evidence="2">WSM5005</strain>
    </source>
</reference>
<name>A0A8F4KHM2_9BURK</name>
<evidence type="ECO:0000313" key="3">
    <source>
        <dbReference type="Proteomes" id="UP000179860"/>
    </source>
</evidence>
<dbReference type="CDD" id="cd16400">
    <property type="entry name" value="ParB_Srx_like_nuclease"/>
    <property type="match status" value="1"/>
</dbReference>
<feature type="domain" description="ParB-like N-terminal" evidence="1">
    <location>
        <begin position="13"/>
        <end position="95"/>
    </location>
</feature>
<proteinExistence type="predicted"/>
<evidence type="ECO:0000313" key="2">
    <source>
        <dbReference type="EMBL" id="QXE07238.1"/>
    </source>
</evidence>
<accession>A0A8F4KHM2</accession>
<dbReference type="EMBL" id="CP017562">
    <property type="protein sequence ID" value="QXE07238.1"/>
    <property type="molecule type" value="Genomic_DNA"/>
</dbReference>
<dbReference type="InterPro" id="IPR003115">
    <property type="entry name" value="ParB_N"/>
</dbReference>
<dbReference type="KEGG" id="pspw:BJG93_36040"/>
<dbReference type="RefSeq" id="WP_174566115.1">
    <property type="nucleotide sequence ID" value="NZ_CP017562.2"/>
</dbReference>
<dbReference type="InterPro" id="IPR036086">
    <property type="entry name" value="ParB/Sulfiredoxin_sf"/>
</dbReference>
<gene>
    <name evidence="2" type="ORF">BJG93_36040</name>
</gene>
<sequence length="137" mass="15379">MSPAEAIPTYPVVKLPVRQLRPSEKINVPRARTLIKLIVEAGQWTTPILVEHRHSIIMDGHHRYFCAMELELSFVPCILLSYDDPNLNVTYWGNPAPAVVDHIIQAGLSGNLMSFKTTRHRLNVTLPSCAVALDELK</sequence>
<dbReference type="AlphaFoldDB" id="A0A8F4KHM2"/>
<protein>
    <submittedName>
        <fullName evidence="2">ParB N-terminal domain-containing protein</fullName>
    </submittedName>
</protein>
<evidence type="ECO:0000259" key="1">
    <source>
        <dbReference type="SMART" id="SM00470"/>
    </source>
</evidence>
<organism evidence="2 3">
    <name type="scientific">Paraburkholderia sprentiae WSM5005</name>
    <dbReference type="NCBI Taxonomy" id="754502"/>
    <lineage>
        <taxon>Bacteria</taxon>
        <taxon>Pseudomonadati</taxon>
        <taxon>Pseudomonadota</taxon>
        <taxon>Betaproteobacteria</taxon>
        <taxon>Burkholderiales</taxon>
        <taxon>Burkholderiaceae</taxon>
        <taxon>Paraburkholderia</taxon>
    </lineage>
</organism>
<keyword evidence="3" id="KW-1185">Reference proteome</keyword>
<dbReference type="Gene3D" id="3.90.1530.10">
    <property type="entry name" value="Conserved hypothetical protein from pyrococcus furiosus pfu- 392566-001, ParB domain"/>
    <property type="match status" value="1"/>
</dbReference>
<dbReference type="Proteomes" id="UP000179860">
    <property type="component" value="Chromosome 2"/>
</dbReference>